<dbReference type="Proteomes" id="UP001464555">
    <property type="component" value="Unassembled WGS sequence"/>
</dbReference>
<proteinExistence type="predicted"/>
<organism evidence="1 2">
    <name type="scientific">Flavobacterium arundinis</name>
    <dbReference type="NCBI Taxonomy" id="3139143"/>
    <lineage>
        <taxon>Bacteria</taxon>
        <taxon>Pseudomonadati</taxon>
        <taxon>Bacteroidota</taxon>
        <taxon>Flavobacteriia</taxon>
        <taxon>Flavobacteriales</taxon>
        <taxon>Flavobacteriaceae</taxon>
        <taxon>Flavobacterium</taxon>
    </lineage>
</organism>
<gene>
    <name evidence="1" type="ORF">AAEO56_14885</name>
</gene>
<evidence type="ECO:0000313" key="1">
    <source>
        <dbReference type="EMBL" id="MEL1245558.1"/>
    </source>
</evidence>
<protein>
    <submittedName>
        <fullName evidence="1">WD40 repeat domain-containing protein</fullName>
    </submittedName>
</protein>
<dbReference type="Gene3D" id="2.130.10.10">
    <property type="entry name" value="YVTN repeat-like/Quinoprotein amine dehydrogenase"/>
    <property type="match status" value="1"/>
</dbReference>
<accession>A0ABU9I0V3</accession>
<dbReference type="InterPro" id="IPR015943">
    <property type="entry name" value="WD40/YVTN_repeat-like_dom_sf"/>
</dbReference>
<dbReference type="EMBL" id="JBBYHR010000009">
    <property type="protein sequence ID" value="MEL1245558.1"/>
    <property type="molecule type" value="Genomic_DNA"/>
</dbReference>
<dbReference type="SUPFAM" id="SSF117289">
    <property type="entry name" value="Nucleoporin domain"/>
    <property type="match status" value="1"/>
</dbReference>
<evidence type="ECO:0000313" key="2">
    <source>
        <dbReference type="Proteomes" id="UP001464555"/>
    </source>
</evidence>
<dbReference type="RefSeq" id="WP_341697855.1">
    <property type="nucleotide sequence ID" value="NZ_JBBYHR010000009.1"/>
</dbReference>
<sequence length="395" mass="44891">MSYDLTISLKPTDYKELKNHIKTLPDTQLEPASNLRMIKGMSHYMEIDLEHVTDKGDYENAEKHGLVNHISFHIPYDYIKKDCGNAGAYYDYVQHIADHTGSRAMDMQSGKYIDDPAFEHFRVRNLIPNSNAYYNHIEKAGTKLHFSRTTSGYYPLTIDLESFAVIQNSGKVALEPDYPPFQLIRKELSGSGKWLALSHWKDKKQLKIVDTKDIDDAVLPEELWKMDAETVFSGAGQVVLMAFSKDDKLFFTNAYRNKTLKLWDRATGNLIKNFSVYAGHIGTFKPLSDKLLCICSNAGISFCDITSGNILLHIVPMHNNWIAFTPNGDYEFKSEIGGAIELDWIDNDKNESYCFIPGLGFAYYERQGNYKLNKVKEAKGVEKENLLASSLKGFV</sequence>
<reference evidence="1 2" key="1">
    <citation type="submission" date="2024-04" db="EMBL/GenBank/DDBJ databases">
        <title>Flavobacterium sp. DGU11 16S ribosomal RNA gene Genome sequencing and assembly.</title>
        <authorList>
            <person name="Park S."/>
        </authorList>
    </citation>
    <scope>NUCLEOTIDE SEQUENCE [LARGE SCALE GENOMIC DNA]</scope>
    <source>
        <strain evidence="1 2">DGU11</strain>
    </source>
</reference>
<name>A0ABU9I0V3_9FLAO</name>
<keyword evidence="2" id="KW-1185">Reference proteome</keyword>
<comment type="caution">
    <text evidence="1">The sequence shown here is derived from an EMBL/GenBank/DDBJ whole genome shotgun (WGS) entry which is preliminary data.</text>
</comment>